<proteinExistence type="predicted"/>
<organism evidence="1 2">
    <name type="scientific">Streptomyces antnestii</name>
    <dbReference type="NCBI Taxonomy" id="2494256"/>
    <lineage>
        <taxon>Bacteria</taxon>
        <taxon>Bacillati</taxon>
        <taxon>Actinomycetota</taxon>
        <taxon>Actinomycetes</taxon>
        <taxon>Kitasatosporales</taxon>
        <taxon>Streptomycetaceae</taxon>
        <taxon>Streptomyces</taxon>
    </lineage>
</organism>
<evidence type="ECO:0000313" key="1">
    <source>
        <dbReference type="EMBL" id="RVU23855.1"/>
    </source>
</evidence>
<dbReference type="PANTHER" id="PTHR31118:SF12">
    <property type="entry name" value="CYCLASE-LIKE PROTEIN 2"/>
    <property type="match status" value="1"/>
</dbReference>
<protein>
    <submittedName>
        <fullName evidence="1">Cyclase family protein</fullName>
    </submittedName>
</protein>
<gene>
    <name evidence="1" type="ORF">EOT10_17505</name>
</gene>
<dbReference type="GO" id="GO:0019441">
    <property type="term" value="P:L-tryptophan catabolic process to kynurenine"/>
    <property type="evidence" value="ECO:0007669"/>
    <property type="project" value="InterPro"/>
</dbReference>
<dbReference type="RefSeq" id="WP_127829151.1">
    <property type="nucleotide sequence ID" value="NZ_RZYA01000007.1"/>
</dbReference>
<dbReference type="GO" id="GO:0004061">
    <property type="term" value="F:arylformamidase activity"/>
    <property type="evidence" value="ECO:0007669"/>
    <property type="project" value="InterPro"/>
</dbReference>
<accession>A0A3S2VHQ2</accession>
<dbReference type="AlphaFoldDB" id="A0A3S2VHQ2"/>
<dbReference type="PANTHER" id="PTHR31118">
    <property type="entry name" value="CYCLASE-LIKE PROTEIN 2"/>
    <property type="match status" value="1"/>
</dbReference>
<comment type="caution">
    <text evidence="1">The sequence shown here is derived from an EMBL/GenBank/DDBJ whole genome shotgun (WGS) entry which is preliminary data.</text>
</comment>
<dbReference type="OrthoDB" id="7067800at2"/>
<sequence length="262" mass="28581">MSVLETLVTALRSGTVEVIDLTAPLSEETPIICLPPERGQPWPFAREVISNFDEAGPTVYWNNIRLSEHTGTHFDAPAHWLSGKGLQDVSQVPPSRLVGPAVVLDMTQAADRDPDFLLRREHIEAWTAEHGPLPEDGWLLYRTGWETRRDDPERFLNDRHTPGVDPACARWLAEETPLAGIGVETVGTDAGLAGDFTDQPFPCHWYLHGAGKYGLTQLRNLAQLPPTGALLMTGPLPIVGGSGSPTRVLALVEHHSQVSEGA</sequence>
<dbReference type="InterPro" id="IPR037175">
    <property type="entry name" value="KFase_sf"/>
</dbReference>
<dbReference type="Gene3D" id="3.50.30.50">
    <property type="entry name" value="Putative cyclase"/>
    <property type="match status" value="1"/>
</dbReference>
<dbReference type="EMBL" id="RZYA01000007">
    <property type="protein sequence ID" value="RVU23855.1"/>
    <property type="molecule type" value="Genomic_DNA"/>
</dbReference>
<reference evidence="1 2" key="1">
    <citation type="submission" date="2019-01" db="EMBL/GenBank/DDBJ databases">
        <title>Genome sequences of Streptomyces and Rhizobium isolates collected from root and soil.</title>
        <authorList>
            <person name="Chhettri S."/>
            <person name="Sevigny J.L."/>
            <person name="Sen A."/>
            <person name="Ennis N."/>
            <person name="Tisa L."/>
        </authorList>
    </citation>
    <scope>NUCLEOTIDE SEQUENCE [LARGE SCALE GENOMIC DNA]</scope>
    <source>
        <strain evidence="1 2">San01</strain>
    </source>
</reference>
<name>A0A3S2VHQ2_9ACTN</name>
<dbReference type="Pfam" id="PF04199">
    <property type="entry name" value="Cyclase"/>
    <property type="match status" value="1"/>
</dbReference>
<keyword evidence="2" id="KW-1185">Reference proteome</keyword>
<dbReference type="InterPro" id="IPR007325">
    <property type="entry name" value="KFase/CYL"/>
</dbReference>
<dbReference type="SUPFAM" id="SSF102198">
    <property type="entry name" value="Putative cyclase"/>
    <property type="match status" value="1"/>
</dbReference>
<evidence type="ECO:0000313" key="2">
    <source>
        <dbReference type="Proteomes" id="UP000283128"/>
    </source>
</evidence>
<dbReference type="Proteomes" id="UP000283128">
    <property type="component" value="Unassembled WGS sequence"/>
</dbReference>